<dbReference type="InterPro" id="IPR001544">
    <property type="entry name" value="Aminotrans_IV"/>
</dbReference>
<dbReference type="GO" id="GO:0008483">
    <property type="term" value="F:transaminase activity"/>
    <property type="evidence" value="ECO:0007669"/>
    <property type="project" value="UniProtKB-KW"/>
</dbReference>
<evidence type="ECO:0000313" key="2">
    <source>
        <dbReference type="Proteomes" id="UP001589890"/>
    </source>
</evidence>
<protein>
    <submittedName>
        <fullName evidence="1">Aminotransferase class IV</fullName>
    </submittedName>
</protein>
<dbReference type="SUPFAM" id="SSF56752">
    <property type="entry name" value="D-aminoacid aminotransferase-like PLP-dependent enzymes"/>
    <property type="match status" value="1"/>
</dbReference>
<dbReference type="Pfam" id="PF01063">
    <property type="entry name" value="Aminotran_4"/>
    <property type="match status" value="1"/>
</dbReference>
<keyword evidence="2" id="KW-1185">Reference proteome</keyword>
<dbReference type="Gene3D" id="3.20.10.10">
    <property type="entry name" value="D-amino Acid Aminotransferase, subunit A, domain 2"/>
    <property type="match status" value="1"/>
</dbReference>
<keyword evidence="1" id="KW-0032">Aminotransferase</keyword>
<keyword evidence="1" id="KW-0808">Transferase</keyword>
<evidence type="ECO:0000313" key="1">
    <source>
        <dbReference type="EMBL" id="MFC0627987.1"/>
    </source>
</evidence>
<dbReference type="RefSeq" id="WP_380053339.1">
    <property type="nucleotide sequence ID" value="NZ_JBHLTC010000036.1"/>
</dbReference>
<reference evidence="1 2" key="1">
    <citation type="submission" date="2024-09" db="EMBL/GenBank/DDBJ databases">
        <authorList>
            <person name="Sun Q."/>
            <person name="Mori K."/>
        </authorList>
    </citation>
    <scope>NUCLEOTIDE SEQUENCE [LARGE SCALE GENOMIC DNA]</scope>
    <source>
        <strain evidence="1 2">CGMCC 1.15906</strain>
    </source>
</reference>
<dbReference type="InterPro" id="IPR036038">
    <property type="entry name" value="Aminotransferase-like"/>
</dbReference>
<sequence>MTSLLVADSFLLDDGRARGLDLHRERFLASCADAGIDASAFWLDAVARLPRGGRWFPRVELSADRELSLRLRPAPPLGGQVRVSRYDGPDPRVAPAVKGPDLDVLGELKALAAKEKQADEVLLTGTGGVVFEAAYSAVLWWEDETLCVPPADLPVLASVTVRLLRSIAAERGVRVAERRRTLDDLAGREAWLANALHGIRPVAAWIDGPPAGPIHHAPTWQLALRNTTHPI</sequence>
<dbReference type="EMBL" id="JBHLTC010000036">
    <property type="protein sequence ID" value="MFC0627987.1"/>
    <property type="molecule type" value="Genomic_DNA"/>
</dbReference>
<accession>A0ABV6QTM1</accession>
<proteinExistence type="predicted"/>
<dbReference type="Proteomes" id="UP001589890">
    <property type="component" value="Unassembled WGS sequence"/>
</dbReference>
<comment type="caution">
    <text evidence="1">The sequence shown here is derived from an EMBL/GenBank/DDBJ whole genome shotgun (WGS) entry which is preliminary data.</text>
</comment>
<gene>
    <name evidence="1" type="ORF">ACFFGN_28195</name>
</gene>
<name>A0ABV6QTM1_9ACTN</name>
<dbReference type="InterPro" id="IPR043132">
    <property type="entry name" value="BCAT-like_C"/>
</dbReference>
<organism evidence="1 2">
    <name type="scientific">Kribbella deserti</name>
    <dbReference type="NCBI Taxonomy" id="1926257"/>
    <lineage>
        <taxon>Bacteria</taxon>
        <taxon>Bacillati</taxon>
        <taxon>Actinomycetota</taxon>
        <taxon>Actinomycetes</taxon>
        <taxon>Propionibacteriales</taxon>
        <taxon>Kribbellaceae</taxon>
        <taxon>Kribbella</taxon>
    </lineage>
</organism>